<evidence type="ECO:0008006" key="12">
    <source>
        <dbReference type="Google" id="ProtNLM"/>
    </source>
</evidence>
<dbReference type="Proteomes" id="UP000030647">
    <property type="component" value="Unassembled WGS sequence"/>
</dbReference>
<evidence type="ECO:0000256" key="3">
    <source>
        <dbReference type="ARBA" id="ARBA00022741"/>
    </source>
</evidence>
<dbReference type="GO" id="GO:0005524">
    <property type="term" value="F:ATP binding"/>
    <property type="evidence" value="ECO:0007669"/>
    <property type="project" value="UniProtKB-KW"/>
</dbReference>
<keyword evidence="5 7" id="KW-1133">Transmembrane helix</keyword>
<dbReference type="PROSITE" id="PS50893">
    <property type="entry name" value="ABC_TRANSPORTER_2"/>
    <property type="match status" value="1"/>
</dbReference>
<dbReference type="Gene3D" id="3.40.50.300">
    <property type="entry name" value="P-loop containing nucleotide triphosphate hydrolases"/>
    <property type="match status" value="1"/>
</dbReference>
<dbReference type="CDD" id="cd03228">
    <property type="entry name" value="ABCC_MRP_Like"/>
    <property type="match status" value="1"/>
</dbReference>
<keyword evidence="11" id="KW-1185">Reference proteome</keyword>
<dbReference type="PROSITE" id="PS50929">
    <property type="entry name" value="ABC_TM1F"/>
    <property type="match status" value="1"/>
</dbReference>
<protein>
    <recommendedName>
        <fullName evidence="12">ABC transporter ATP-binding protein</fullName>
    </recommendedName>
</protein>
<dbReference type="InterPro" id="IPR017871">
    <property type="entry name" value="ABC_transporter-like_CS"/>
</dbReference>
<proteinExistence type="predicted"/>
<keyword evidence="2 7" id="KW-0812">Transmembrane</keyword>
<dbReference type="InterPro" id="IPR039421">
    <property type="entry name" value="Type_1_exporter"/>
</dbReference>
<evidence type="ECO:0000256" key="1">
    <source>
        <dbReference type="ARBA" id="ARBA00004651"/>
    </source>
</evidence>
<dbReference type="InterPro" id="IPR003593">
    <property type="entry name" value="AAA+_ATPase"/>
</dbReference>
<keyword evidence="6 7" id="KW-0472">Membrane</keyword>
<accession>U4TQZ7</accession>
<dbReference type="Pfam" id="PF00005">
    <property type="entry name" value="ABC_tran"/>
    <property type="match status" value="1"/>
</dbReference>
<gene>
    <name evidence="10" type="ORF">L248_1951</name>
</gene>
<dbReference type="EMBL" id="KI271584">
    <property type="protein sequence ID" value="ERL65875.1"/>
    <property type="molecule type" value="Genomic_DNA"/>
</dbReference>
<sequence>MHHLPRWLLLAVVVTAVLGSFEGIINGLVLGQFPTLVGATSTRLFRYLGAAVLLYVGTYTFLYLSQVLIVVATKHLNVALKQTLLTVSFQQGEKPSSGLNHLTNDAAKIEQNYFSALASLLTAIASTVLSTVFVLAVNPVMGLVFIAFSALTMVPMIFGQKGIGRLGALWSQANDRTVQSASDWLTGRRELRQYAVEQPFFRRVTAALTRSENALQKQNIRQWTVQYSSWLLVVLTLVGPWTVGFYLMSHGGFGITISVLLTLTLTADHVVGGVRQVMDVWGQLASTAALRRLPAAPQPFIAPTSTPAATPALHLDSVALNYGDHAVLAPTTLTVPYGTKMLLTGPSGIGKTSCLNLLAGWQKPTQGTVALADAPVAPTQVTYIPQDPWLFTGTVRDNLTLTAAYPDQTLRAALTAVGLNAELGPDPLAREIHPDADDLSGGQKQRLVIARALLRQRPVILLDEITAGLDDRNAHAIRTLIYQLPQTVIESAHHTDPALAQEFHFQTYALQNQQLVPAPNF</sequence>
<feature type="transmembrane region" description="Helical" evidence="7">
    <location>
        <begin position="113"/>
        <end position="134"/>
    </location>
</feature>
<feature type="transmembrane region" description="Helical" evidence="7">
    <location>
        <begin position="47"/>
        <end position="72"/>
    </location>
</feature>
<dbReference type="InterPro" id="IPR003439">
    <property type="entry name" value="ABC_transporter-like_ATP-bd"/>
</dbReference>
<dbReference type="Pfam" id="PF00664">
    <property type="entry name" value="ABC_membrane"/>
    <property type="match status" value="1"/>
</dbReference>
<dbReference type="STRING" id="1231336.L248_1951"/>
<dbReference type="SMART" id="SM00382">
    <property type="entry name" value="AAA"/>
    <property type="match status" value="1"/>
</dbReference>
<evidence type="ECO:0000313" key="10">
    <source>
        <dbReference type="EMBL" id="ERL65875.1"/>
    </source>
</evidence>
<evidence type="ECO:0000256" key="6">
    <source>
        <dbReference type="ARBA" id="ARBA00023136"/>
    </source>
</evidence>
<dbReference type="SUPFAM" id="SSF90123">
    <property type="entry name" value="ABC transporter transmembrane region"/>
    <property type="match status" value="1"/>
</dbReference>
<feature type="transmembrane region" description="Helical" evidence="7">
    <location>
        <begin position="140"/>
        <end position="158"/>
    </location>
</feature>
<dbReference type="GO" id="GO:0016887">
    <property type="term" value="F:ATP hydrolysis activity"/>
    <property type="evidence" value="ECO:0007669"/>
    <property type="project" value="InterPro"/>
</dbReference>
<dbReference type="eggNOG" id="COG1132">
    <property type="taxonomic scope" value="Bacteria"/>
</dbReference>
<dbReference type="InterPro" id="IPR011527">
    <property type="entry name" value="ABC1_TM_dom"/>
</dbReference>
<evidence type="ECO:0000256" key="5">
    <source>
        <dbReference type="ARBA" id="ARBA00022989"/>
    </source>
</evidence>
<dbReference type="InterPro" id="IPR036640">
    <property type="entry name" value="ABC1_TM_sf"/>
</dbReference>
<name>U4TQZ7_9LACO</name>
<evidence type="ECO:0000259" key="8">
    <source>
        <dbReference type="PROSITE" id="PS50893"/>
    </source>
</evidence>
<dbReference type="GO" id="GO:0005886">
    <property type="term" value="C:plasma membrane"/>
    <property type="evidence" value="ECO:0007669"/>
    <property type="project" value="UniProtKB-SubCell"/>
</dbReference>
<dbReference type="AlphaFoldDB" id="U4TQZ7"/>
<dbReference type="PANTHER" id="PTHR24221">
    <property type="entry name" value="ATP-BINDING CASSETTE SUB-FAMILY B"/>
    <property type="match status" value="1"/>
</dbReference>
<dbReference type="PANTHER" id="PTHR24221:SF654">
    <property type="entry name" value="ATP-BINDING CASSETTE SUB-FAMILY B MEMBER 6"/>
    <property type="match status" value="1"/>
</dbReference>
<dbReference type="SUPFAM" id="SSF52540">
    <property type="entry name" value="P-loop containing nucleoside triphosphate hydrolases"/>
    <property type="match status" value="1"/>
</dbReference>
<evidence type="ECO:0000313" key="11">
    <source>
        <dbReference type="Proteomes" id="UP000030647"/>
    </source>
</evidence>
<reference evidence="11" key="1">
    <citation type="journal article" date="2013" name="Genome Announc.">
        <title>Whole-Genome Sequencing of Lactobacillus shenzhenensis Strain LY-73T.</title>
        <authorList>
            <person name="Lin Z."/>
            <person name="Liu Z."/>
            <person name="Yang R."/>
            <person name="Zou Y."/>
            <person name="Wan D."/>
            <person name="Chen J."/>
            <person name="Guo M."/>
            <person name="Zhao J."/>
            <person name="Fang C."/>
            <person name="Yang R."/>
            <person name="Liu F."/>
        </authorList>
    </citation>
    <scope>NUCLEOTIDE SEQUENCE [LARGE SCALE GENOMIC DNA]</scope>
    <source>
        <strain evidence="11">LY-73</strain>
    </source>
</reference>
<feature type="domain" description="ABC transporter" evidence="8">
    <location>
        <begin position="313"/>
        <end position="520"/>
    </location>
</feature>
<dbReference type="HOGENOM" id="CLU_000604_84_3_9"/>
<dbReference type="GO" id="GO:0140359">
    <property type="term" value="F:ABC-type transporter activity"/>
    <property type="evidence" value="ECO:0007669"/>
    <property type="project" value="InterPro"/>
</dbReference>
<keyword evidence="3" id="KW-0547">Nucleotide-binding</keyword>
<feature type="domain" description="ABC transmembrane type-1" evidence="9">
    <location>
        <begin position="7"/>
        <end position="286"/>
    </location>
</feature>
<evidence type="ECO:0000256" key="4">
    <source>
        <dbReference type="ARBA" id="ARBA00022840"/>
    </source>
</evidence>
<evidence type="ECO:0000256" key="7">
    <source>
        <dbReference type="SAM" id="Phobius"/>
    </source>
</evidence>
<keyword evidence="4" id="KW-0067">ATP-binding</keyword>
<evidence type="ECO:0000259" key="9">
    <source>
        <dbReference type="PROSITE" id="PS50929"/>
    </source>
</evidence>
<dbReference type="PROSITE" id="PS00211">
    <property type="entry name" value="ABC_TRANSPORTER_1"/>
    <property type="match status" value="1"/>
</dbReference>
<comment type="subcellular location">
    <subcellularLocation>
        <location evidence="1">Cell membrane</location>
        <topology evidence="1">Multi-pass membrane protein</topology>
    </subcellularLocation>
</comment>
<organism evidence="10 11">
    <name type="scientific">Schleiferilactobacillus shenzhenensis LY-73</name>
    <dbReference type="NCBI Taxonomy" id="1231336"/>
    <lineage>
        <taxon>Bacteria</taxon>
        <taxon>Bacillati</taxon>
        <taxon>Bacillota</taxon>
        <taxon>Bacilli</taxon>
        <taxon>Lactobacillales</taxon>
        <taxon>Lactobacillaceae</taxon>
        <taxon>Schleiferilactobacillus</taxon>
    </lineage>
</organism>
<dbReference type="GO" id="GO:0034040">
    <property type="term" value="F:ATPase-coupled lipid transmembrane transporter activity"/>
    <property type="evidence" value="ECO:0007669"/>
    <property type="project" value="TreeGrafter"/>
</dbReference>
<dbReference type="InterPro" id="IPR027417">
    <property type="entry name" value="P-loop_NTPase"/>
</dbReference>
<evidence type="ECO:0000256" key="2">
    <source>
        <dbReference type="ARBA" id="ARBA00022692"/>
    </source>
</evidence>
<dbReference type="Gene3D" id="1.20.1560.10">
    <property type="entry name" value="ABC transporter type 1, transmembrane domain"/>
    <property type="match status" value="1"/>
</dbReference>
<feature type="transmembrane region" description="Helical" evidence="7">
    <location>
        <begin position="227"/>
        <end position="247"/>
    </location>
</feature>